<dbReference type="PANTHER" id="PTHR11814">
    <property type="entry name" value="SULFATE TRANSPORTER"/>
    <property type="match status" value="1"/>
</dbReference>
<evidence type="ECO:0000256" key="1">
    <source>
        <dbReference type="ARBA" id="ARBA00004141"/>
    </source>
</evidence>
<evidence type="ECO:0000256" key="7">
    <source>
        <dbReference type="SAM" id="MobiDB-lite"/>
    </source>
</evidence>
<feature type="transmembrane region" description="Helical" evidence="8">
    <location>
        <begin position="101"/>
        <end position="123"/>
    </location>
</feature>
<keyword evidence="5 8" id="KW-0472">Membrane</keyword>
<evidence type="ECO:0000256" key="4">
    <source>
        <dbReference type="ARBA" id="ARBA00022989"/>
    </source>
</evidence>
<evidence type="ECO:0000256" key="8">
    <source>
        <dbReference type="SAM" id="Phobius"/>
    </source>
</evidence>
<comment type="function">
    <text evidence="6">Catalyzes the reversible hydration of carbon dioxide to form bicarbonate.</text>
</comment>
<protein>
    <submittedName>
        <fullName evidence="10">Carbonic anhydrase</fullName>
        <ecNumber evidence="10">4.2.1.1</ecNumber>
    </submittedName>
</protein>
<dbReference type="Proteomes" id="UP000703038">
    <property type="component" value="Unassembled WGS sequence"/>
</dbReference>
<dbReference type="InterPro" id="IPR001765">
    <property type="entry name" value="Carbonic_anhydrase"/>
</dbReference>
<organism evidence="10 11">
    <name type="scientific">Rhodococcoides corynebacterioides</name>
    <dbReference type="NCBI Taxonomy" id="53972"/>
    <lineage>
        <taxon>Bacteria</taxon>
        <taxon>Bacillati</taxon>
        <taxon>Actinomycetota</taxon>
        <taxon>Actinomycetes</taxon>
        <taxon>Mycobacteriales</taxon>
        <taxon>Nocardiaceae</taxon>
        <taxon>Rhodococcoides</taxon>
    </lineage>
</organism>
<feature type="transmembrane region" description="Helical" evidence="8">
    <location>
        <begin position="383"/>
        <end position="413"/>
    </location>
</feature>
<keyword evidence="4 8" id="KW-1133">Transmembrane helix</keyword>
<reference evidence="10 11" key="1">
    <citation type="submission" date="2021-01" db="EMBL/GenBank/DDBJ databases">
        <title>Genomics of switchgrass bacterial isolates.</title>
        <authorList>
            <person name="Shade A."/>
        </authorList>
    </citation>
    <scope>NUCLEOTIDE SEQUENCE [LARGE SCALE GENOMIC DNA]</scope>
    <source>
        <strain evidence="10 11">PvP111</strain>
    </source>
</reference>
<evidence type="ECO:0000313" key="10">
    <source>
        <dbReference type="EMBL" id="MBM7416618.1"/>
    </source>
</evidence>
<evidence type="ECO:0000256" key="6">
    <source>
        <dbReference type="ARBA" id="ARBA00024993"/>
    </source>
</evidence>
<feature type="region of interest" description="Disordered" evidence="7">
    <location>
        <begin position="1"/>
        <end position="24"/>
    </location>
</feature>
<feature type="transmembrane region" description="Helical" evidence="8">
    <location>
        <begin position="176"/>
        <end position="197"/>
    </location>
</feature>
<accession>A0ABS2KXF1</accession>
<evidence type="ECO:0000313" key="11">
    <source>
        <dbReference type="Proteomes" id="UP000703038"/>
    </source>
</evidence>
<dbReference type="EMBL" id="JAFBBK010000001">
    <property type="protein sequence ID" value="MBM7416618.1"/>
    <property type="molecule type" value="Genomic_DNA"/>
</dbReference>
<dbReference type="RefSeq" id="WP_307806047.1">
    <property type="nucleotide sequence ID" value="NZ_JAFBBK010000001.1"/>
</dbReference>
<keyword evidence="10" id="KW-0456">Lyase</keyword>
<feature type="transmembrane region" description="Helical" evidence="8">
    <location>
        <begin position="34"/>
        <end position="54"/>
    </location>
</feature>
<comment type="caution">
    <text evidence="10">The sequence shown here is derived from an EMBL/GenBank/DDBJ whole genome shotgun (WGS) entry which is preliminary data.</text>
</comment>
<dbReference type="InterPro" id="IPR011547">
    <property type="entry name" value="SLC26A/SulP_dom"/>
</dbReference>
<comment type="similarity">
    <text evidence="2">Belongs to the beta-class carbonic anhydrase family.</text>
</comment>
<dbReference type="Pfam" id="PF00484">
    <property type="entry name" value="Pro_CA"/>
    <property type="match status" value="1"/>
</dbReference>
<comment type="subcellular location">
    <subcellularLocation>
        <location evidence="1">Membrane</location>
        <topology evidence="1">Multi-pass membrane protein</topology>
    </subcellularLocation>
</comment>
<dbReference type="Pfam" id="PF00916">
    <property type="entry name" value="Sulfate_transp"/>
    <property type="match status" value="1"/>
</dbReference>
<dbReference type="InterPro" id="IPR001902">
    <property type="entry name" value="SLC26A/SulP_fam"/>
</dbReference>
<sequence>MTAQLDRSSPAEPPVPDANPTPRDRLTSIARYDVPASLVVFLVAVPLSIGIAVASGAPVMAGLIAAVIGGILAGALGGSPLQVSGPAAGLTVVVAELVNQFGWRITCLITVFAGVLQVALGLSRIARQALAISPVVVHAMLAGIGITIALQQIHVLLGGESRSSAVANITSLPSSILNAEAAPVAIGGVVVALMLLWPRITGPLGKVPGPLVAVVAGTCLSLAFSMNVERIDLPGNLIEAVELPAFPEGQWAAFATGVLTVALIASVESLLSAVAIDKMHSGRRTNFDRELMGQGAANMVSGVAGGLPVTGVIVRSATNVRSGARSPASAVLHGVWVLIFSVLFIGVVELVPYAALAGLLVMIGVQLVKLADIRSAKRTGDVVVYAATVVGVVTLNLLEGVLIGLAISVLLVLRRVLWARVRAEQLTEDSWRVVVEGSLSFLSLPRLTRVLQSVPAGRSVTIELTVDFLDHAVYDALHEWTKQYEATGGTVVVDEVGAVDMASATAGPPTRMPHMLSARTFMPWSQWQTVDSHSGPFTADAVTPAALRPVLAGVEEYHRRSASSMRPHLEKLSEFQDPDTFFLSCVDSRVLPNTITSAGPGDLFTVRNMGNLIPVGDPDTSLEAALEYGVNTLAISSVVVCGHSGCGAMRGLLADAHDADGVVGEWLSHGRASLSAFRSGHPVARDAAELGFSKIDQLAMVNVAVQLQTLSRHAVVGKAVAEGRLKVVGLFFDIPTARVVLVDAASVTELDQELVQN</sequence>
<evidence type="ECO:0000256" key="3">
    <source>
        <dbReference type="ARBA" id="ARBA00022692"/>
    </source>
</evidence>
<dbReference type="InterPro" id="IPR036874">
    <property type="entry name" value="Carbonic_anhydrase_sf"/>
</dbReference>
<keyword evidence="3 8" id="KW-0812">Transmembrane</keyword>
<dbReference type="EC" id="4.2.1.1" evidence="10"/>
<feature type="transmembrane region" description="Helical" evidence="8">
    <location>
        <begin position="135"/>
        <end position="156"/>
    </location>
</feature>
<evidence type="ECO:0000256" key="5">
    <source>
        <dbReference type="ARBA" id="ARBA00023136"/>
    </source>
</evidence>
<keyword evidence="11" id="KW-1185">Reference proteome</keyword>
<feature type="transmembrane region" description="Helical" evidence="8">
    <location>
        <begin position="251"/>
        <end position="276"/>
    </location>
</feature>
<feature type="domain" description="SLC26A/SulP transporter" evidence="9">
    <location>
        <begin position="32"/>
        <end position="388"/>
    </location>
</feature>
<dbReference type="SUPFAM" id="SSF53056">
    <property type="entry name" value="beta-carbonic anhydrase, cab"/>
    <property type="match status" value="1"/>
</dbReference>
<dbReference type="SMART" id="SM00947">
    <property type="entry name" value="Pro_CA"/>
    <property type="match status" value="1"/>
</dbReference>
<feature type="transmembrane region" description="Helical" evidence="8">
    <location>
        <begin position="61"/>
        <end position="81"/>
    </location>
</feature>
<dbReference type="Gene3D" id="3.40.1050.10">
    <property type="entry name" value="Carbonic anhydrase"/>
    <property type="match status" value="1"/>
</dbReference>
<name>A0ABS2KXF1_9NOCA</name>
<feature type="transmembrane region" description="Helical" evidence="8">
    <location>
        <begin position="330"/>
        <end position="347"/>
    </location>
</feature>
<feature type="transmembrane region" description="Helical" evidence="8">
    <location>
        <begin position="209"/>
        <end position="228"/>
    </location>
</feature>
<gene>
    <name evidence="10" type="ORF">JOE42_003351</name>
</gene>
<evidence type="ECO:0000259" key="9">
    <source>
        <dbReference type="Pfam" id="PF00916"/>
    </source>
</evidence>
<proteinExistence type="inferred from homology"/>
<dbReference type="GO" id="GO:0004089">
    <property type="term" value="F:carbonate dehydratase activity"/>
    <property type="evidence" value="ECO:0007669"/>
    <property type="project" value="UniProtKB-EC"/>
</dbReference>
<evidence type="ECO:0000256" key="2">
    <source>
        <dbReference type="ARBA" id="ARBA00006217"/>
    </source>
</evidence>